<keyword evidence="3" id="KW-0812">Transmembrane</keyword>
<evidence type="ECO:0000256" key="3">
    <source>
        <dbReference type="SAM" id="Phobius"/>
    </source>
</evidence>
<feature type="compositionally biased region" description="Basic and acidic residues" evidence="2">
    <location>
        <begin position="13"/>
        <end position="22"/>
    </location>
</feature>
<dbReference type="RefSeq" id="WP_339614758.1">
    <property type="nucleotide sequence ID" value="NZ_AP031500.1"/>
</dbReference>
<feature type="transmembrane region" description="Helical" evidence="3">
    <location>
        <begin position="51"/>
        <end position="73"/>
    </location>
</feature>
<evidence type="ECO:0000313" key="5">
    <source>
        <dbReference type="Proteomes" id="UP001595548"/>
    </source>
</evidence>
<name>A0ABV7HR65_9GAMM</name>
<evidence type="ECO:0000256" key="1">
    <source>
        <dbReference type="SAM" id="Coils"/>
    </source>
</evidence>
<feature type="coiled-coil region" evidence="1">
    <location>
        <begin position="75"/>
        <end position="102"/>
    </location>
</feature>
<evidence type="ECO:0000256" key="2">
    <source>
        <dbReference type="SAM" id="MobiDB-lite"/>
    </source>
</evidence>
<organism evidence="4 5">
    <name type="scientific">Gilvimarinus japonicus</name>
    <dbReference type="NCBI Taxonomy" id="1796469"/>
    <lineage>
        <taxon>Bacteria</taxon>
        <taxon>Pseudomonadati</taxon>
        <taxon>Pseudomonadota</taxon>
        <taxon>Gammaproteobacteria</taxon>
        <taxon>Cellvibrionales</taxon>
        <taxon>Cellvibrionaceae</taxon>
        <taxon>Gilvimarinus</taxon>
    </lineage>
</organism>
<sequence>MERKEPTLGGVIPDRDEHDDQPVPRAGANRASAAHRPPPPPPPSDERQGPGAVAVLALLVAIAGVGGSGYLMWQLTESQKELADAEHRIAGLETRLNLNSDQSSQTVDEIQDKLQWADSEIRKLWGVSQDTNRKRIVANEDALASVKRQLSAVEKSAASASASANGVKRELQAQLDKLTAQLTQANEAVAKLKSSADQIASLSIDVQRVSQQLPGLRDLATRVKTNEEAVAAIDAYRRNTNNDILQLKRQISNASGGSVTAP</sequence>
<feature type="region of interest" description="Disordered" evidence="2">
    <location>
        <begin position="1"/>
        <end position="49"/>
    </location>
</feature>
<keyword evidence="1" id="KW-0175">Coiled coil</keyword>
<reference evidence="5" key="1">
    <citation type="journal article" date="2019" name="Int. J. Syst. Evol. Microbiol.">
        <title>The Global Catalogue of Microorganisms (GCM) 10K type strain sequencing project: providing services to taxonomists for standard genome sequencing and annotation.</title>
        <authorList>
            <consortium name="The Broad Institute Genomics Platform"/>
            <consortium name="The Broad Institute Genome Sequencing Center for Infectious Disease"/>
            <person name="Wu L."/>
            <person name="Ma J."/>
        </authorList>
    </citation>
    <scope>NUCLEOTIDE SEQUENCE [LARGE SCALE GENOMIC DNA]</scope>
    <source>
        <strain evidence="5">KCTC 52141</strain>
    </source>
</reference>
<feature type="coiled-coil region" evidence="1">
    <location>
        <begin position="161"/>
        <end position="195"/>
    </location>
</feature>
<gene>
    <name evidence="4" type="ORF">ACFOEB_14215</name>
</gene>
<evidence type="ECO:0000313" key="4">
    <source>
        <dbReference type="EMBL" id="MFC3156363.1"/>
    </source>
</evidence>
<accession>A0ABV7HR65</accession>
<proteinExistence type="predicted"/>
<keyword evidence="5" id="KW-1185">Reference proteome</keyword>
<keyword evidence="3" id="KW-1133">Transmembrane helix</keyword>
<keyword evidence="3" id="KW-0472">Membrane</keyword>
<comment type="caution">
    <text evidence="4">The sequence shown here is derived from an EMBL/GenBank/DDBJ whole genome shotgun (WGS) entry which is preliminary data.</text>
</comment>
<protein>
    <recommendedName>
        <fullName evidence="6">Chromosome partition protein Smc</fullName>
    </recommendedName>
</protein>
<dbReference type="Proteomes" id="UP001595548">
    <property type="component" value="Unassembled WGS sequence"/>
</dbReference>
<dbReference type="EMBL" id="JBHRTL010000030">
    <property type="protein sequence ID" value="MFC3156363.1"/>
    <property type="molecule type" value="Genomic_DNA"/>
</dbReference>
<evidence type="ECO:0008006" key="6">
    <source>
        <dbReference type="Google" id="ProtNLM"/>
    </source>
</evidence>
<dbReference type="SUPFAM" id="SSF57997">
    <property type="entry name" value="Tropomyosin"/>
    <property type="match status" value="1"/>
</dbReference>